<dbReference type="GO" id="GO:0016758">
    <property type="term" value="F:hexosyltransferase activity"/>
    <property type="evidence" value="ECO:0007669"/>
    <property type="project" value="InterPro"/>
</dbReference>
<evidence type="ECO:0000256" key="3">
    <source>
        <dbReference type="ARBA" id="ARBA00022676"/>
    </source>
</evidence>
<keyword evidence="4" id="KW-0808">Transferase</keyword>
<keyword evidence="6" id="KW-0735">Signal-anchor</keyword>
<evidence type="ECO:0000256" key="7">
    <source>
        <dbReference type="ARBA" id="ARBA00022989"/>
    </source>
</evidence>
<keyword evidence="9 11" id="KW-0472">Membrane</keyword>
<dbReference type="InterPro" id="IPR002659">
    <property type="entry name" value="Glyco_trans_31"/>
</dbReference>
<gene>
    <name evidence="12" type="ORF">RUM43_003209</name>
</gene>
<dbReference type="PANTHER" id="PTHR11214:SF376">
    <property type="entry name" value="HEXOSYLTRANSFERASE"/>
    <property type="match status" value="1"/>
</dbReference>
<protein>
    <recommendedName>
        <fullName evidence="11">Hexosyltransferase</fullName>
        <ecNumber evidence="11">2.4.1.-</ecNumber>
    </recommendedName>
</protein>
<comment type="subcellular location">
    <subcellularLocation>
        <location evidence="1 11">Golgi apparatus membrane</location>
        <topology evidence="1 11">Single-pass type II membrane protein</topology>
    </subcellularLocation>
</comment>
<evidence type="ECO:0000256" key="6">
    <source>
        <dbReference type="ARBA" id="ARBA00022968"/>
    </source>
</evidence>
<reference evidence="12 13" key="1">
    <citation type="submission" date="2023-10" db="EMBL/GenBank/DDBJ databases">
        <title>Genomes of two closely related lineages of the louse Polyplax serrata with different host specificities.</title>
        <authorList>
            <person name="Martinu J."/>
            <person name="Tarabai H."/>
            <person name="Stefka J."/>
            <person name="Hypsa V."/>
        </authorList>
    </citation>
    <scope>NUCLEOTIDE SEQUENCE [LARGE SCALE GENOMIC DNA]</scope>
    <source>
        <strain evidence="12">HR10_N</strain>
    </source>
</reference>
<evidence type="ECO:0000256" key="10">
    <source>
        <dbReference type="ARBA" id="ARBA00023180"/>
    </source>
</evidence>
<evidence type="ECO:0000256" key="8">
    <source>
        <dbReference type="ARBA" id="ARBA00023034"/>
    </source>
</evidence>
<evidence type="ECO:0000256" key="4">
    <source>
        <dbReference type="ARBA" id="ARBA00022679"/>
    </source>
</evidence>
<feature type="transmembrane region" description="Helical" evidence="11">
    <location>
        <begin position="251"/>
        <end position="273"/>
    </location>
</feature>
<comment type="caution">
    <text evidence="12">The sequence shown here is derived from an EMBL/GenBank/DDBJ whole genome shotgun (WGS) entry which is preliminary data.</text>
</comment>
<evidence type="ECO:0000256" key="1">
    <source>
        <dbReference type="ARBA" id="ARBA00004323"/>
    </source>
</evidence>
<keyword evidence="3 11" id="KW-0328">Glycosyltransferase</keyword>
<dbReference type="GO" id="GO:0000139">
    <property type="term" value="C:Golgi membrane"/>
    <property type="evidence" value="ECO:0007669"/>
    <property type="project" value="UniProtKB-SubCell"/>
</dbReference>
<evidence type="ECO:0000256" key="11">
    <source>
        <dbReference type="RuleBase" id="RU363063"/>
    </source>
</evidence>
<dbReference type="EMBL" id="JAWJWE010000036">
    <property type="protein sequence ID" value="KAK6629392.1"/>
    <property type="molecule type" value="Genomic_DNA"/>
</dbReference>
<dbReference type="PANTHER" id="PTHR11214">
    <property type="entry name" value="BETA-1,3-N-ACETYLGLUCOSAMINYLTRANSFERASE"/>
    <property type="match status" value="1"/>
</dbReference>
<evidence type="ECO:0000256" key="2">
    <source>
        <dbReference type="ARBA" id="ARBA00008661"/>
    </source>
</evidence>
<keyword evidence="8 11" id="KW-0333">Golgi apparatus</keyword>
<keyword evidence="7 11" id="KW-1133">Transmembrane helix</keyword>
<dbReference type="Proteomes" id="UP001372834">
    <property type="component" value="Unassembled WGS sequence"/>
</dbReference>
<dbReference type="EC" id="2.4.1.-" evidence="11"/>
<evidence type="ECO:0000313" key="13">
    <source>
        <dbReference type="Proteomes" id="UP001372834"/>
    </source>
</evidence>
<evidence type="ECO:0000313" key="12">
    <source>
        <dbReference type="EMBL" id="KAK6629392.1"/>
    </source>
</evidence>
<proteinExistence type="inferred from homology"/>
<dbReference type="Pfam" id="PF01762">
    <property type="entry name" value="Galactosyl_T"/>
    <property type="match status" value="1"/>
</dbReference>
<keyword evidence="10" id="KW-0325">Glycoprotein</keyword>
<feature type="transmembrane region" description="Helical" evidence="11">
    <location>
        <begin position="217"/>
        <end position="239"/>
    </location>
</feature>
<comment type="caution">
    <text evidence="11">Lacks conserved residue(s) required for the propagation of feature annotation.</text>
</comment>
<evidence type="ECO:0000256" key="5">
    <source>
        <dbReference type="ARBA" id="ARBA00022692"/>
    </source>
</evidence>
<evidence type="ECO:0000256" key="9">
    <source>
        <dbReference type="ARBA" id="ARBA00023136"/>
    </source>
</evidence>
<organism evidence="12 13">
    <name type="scientific">Polyplax serrata</name>
    <name type="common">Common mouse louse</name>
    <dbReference type="NCBI Taxonomy" id="468196"/>
    <lineage>
        <taxon>Eukaryota</taxon>
        <taxon>Metazoa</taxon>
        <taxon>Ecdysozoa</taxon>
        <taxon>Arthropoda</taxon>
        <taxon>Hexapoda</taxon>
        <taxon>Insecta</taxon>
        <taxon>Pterygota</taxon>
        <taxon>Neoptera</taxon>
        <taxon>Paraneoptera</taxon>
        <taxon>Psocodea</taxon>
        <taxon>Troctomorpha</taxon>
        <taxon>Phthiraptera</taxon>
        <taxon>Anoplura</taxon>
        <taxon>Polyplacidae</taxon>
        <taxon>Polyplax</taxon>
    </lineage>
</organism>
<sequence length="317" mass="36542">MCVIFYAWKTAGCPGFLDSYLCQPVSAATFITGRSDTPGDFSRLMNLRNFSFLINNFHCNNSQVTLLILIHSNTVNFEQRAMIRSTWGSVSDGRYQLLFLLGTTNNEETEILLKVENELYSDIIQGDFVDAYRNLTYKHVMGLKWANYFCPNAKYLLKTDDDVFINLPMLLKYLDGRSMNSTDKRLILCQPEENARACRTNRSKWKVKMSEYKFRSYPTFCPGYTILYSIDVVSTLYSLAQRSEYFWIDDVLITGILGLAAGFVPKSFGSLILSPSNMKRVNRGEIDIDKFLIGPPNIQQSDIRSLWWRTKIKNQRL</sequence>
<dbReference type="FunFam" id="3.90.550.50:FF:000001">
    <property type="entry name" value="Hexosyltransferase"/>
    <property type="match status" value="1"/>
</dbReference>
<keyword evidence="5 11" id="KW-0812">Transmembrane</keyword>
<dbReference type="AlphaFoldDB" id="A0AAN8S5F6"/>
<comment type="similarity">
    <text evidence="2 11">Belongs to the glycosyltransferase 31 family.</text>
</comment>
<dbReference type="Gene3D" id="3.90.550.50">
    <property type="match status" value="1"/>
</dbReference>
<accession>A0AAN8S5F6</accession>
<dbReference type="GO" id="GO:0006493">
    <property type="term" value="P:protein O-linked glycosylation"/>
    <property type="evidence" value="ECO:0007669"/>
    <property type="project" value="TreeGrafter"/>
</dbReference>
<name>A0AAN8S5F6_POLSC</name>